<evidence type="ECO:0000313" key="1">
    <source>
        <dbReference type="EMBL" id="KAE9403320.1"/>
    </source>
</evidence>
<gene>
    <name evidence="1" type="ORF">BT96DRAFT_936499</name>
</gene>
<organism evidence="1 2">
    <name type="scientific">Gymnopus androsaceus JB14</name>
    <dbReference type="NCBI Taxonomy" id="1447944"/>
    <lineage>
        <taxon>Eukaryota</taxon>
        <taxon>Fungi</taxon>
        <taxon>Dikarya</taxon>
        <taxon>Basidiomycota</taxon>
        <taxon>Agaricomycotina</taxon>
        <taxon>Agaricomycetes</taxon>
        <taxon>Agaricomycetidae</taxon>
        <taxon>Agaricales</taxon>
        <taxon>Marasmiineae</taxon>
        <taxon>Omphalotaceae</taxon>
        <taxon>Gymnopus</taxon>
    </lineage>
</organism>
<protein>
    <submittedName>
        <fullName evidence="1">Uncharacterized protein</fullName>
    </submittedName>
</protein>
<evidence type="ECO:0000313" key="2">
    <source>
        <dbReference type="Proteomes" id="UP000799118"/>
    </source>
</evidence>
<accession>A0A6A4I016</accession>
<reference evidence="1" key="1">
    <citation type="journal article" date="2019" name="Environ. Microbiol.">
        <title>Fungal ecological strategies reflected in gene transcription - a case study of two litter decomposers.</title>
        <authorList>
            <person name="Barbi F."/>
            <person name="Kohler A."/>
            <person name="Barry K."/>
            <person name="Baskaran P."/>
            <person name="Daum C."/>
            <person name="Fauchery L."/>
            <person name="Ihrmark K."/>
            <person name="Kuo A."/>
            <person name="LaButti K."/>
            <person name="Lipzen A."/>
            <person name="Morin E."/>
            <person name="Grigoriev I.V."/>
            <person name="Henrissat B."/>
            <person name="Lindahl B."/>
            <person name="Martin F."/>
        </authorList>
    </citation>
    <scope>NUCLEOTIDE SEQUENCE</scope>
    <source>
        <strain evidence="1">JB14</strain>
    </source>
</reference>
<sequence length="699" mass="78861">MHHEFPNRGESWFFVTVERGLDGRDKETKPQCSFWSSNGKILYDLAIAVYCTKGGRGEVEPGKQGNGGQALYGALAQRASPFLCTDSFLRVLEFVVEIDYFDDRVAAAIDLYAVRWAVQCAKIKRGIFNANRAFDGLGSRHSKYRCTFCVLAPPRALEMAREGKMLFPKKSLVFQALAVDPPSNYDIDLHDPSDSMRSSLAALSSLVHDIQARHTHTVTHLFFTGNEKEWNPIWKWLSFFVEKCLRKQATSWSGWDFQEHVLYIFPLTLVGPGHCHWNLKPEAAALITKTPQIFHVVFQAWAFAVISLHRSVLLHTRTVLLFVNAADNAEKDDSSLFMQAFLHVSPNPVTFLTEHVSKRMPSILFHALEFVSIFLVRISSIQVDSPVHDSLLQEGALETMTSIIRRLSTPEVAHSVEKDSLHIWNGVSALGQAFDYGLLKSILGAAYFVPREVKFLGNTPNINGILCEFLTSKALLQYFAYPSVSRRFVKYTNQILADDPKTFDFTDESLSKFGAAWKTAIEKATHINDLRQAYTKATVICANKECSTTPDSGSLYPSLFSLPLEGIGMRVTAKHVVQINLSTHLNNYDTTFFTYIVKQTLEKHFISLQHSLLAYLKHHAGPNIVPPWSSFILVFEFFSKPQMEHTLSQAPTNFVPPVGKGLPKECLERFEVMYYAQFLEYHFSGVVNMVPSNDEKSST</sequence>
<name>A0A6A4I016_9AGAR</name>
<keyword evidence="2" id="KW-1185">Reference proteome</keyword>
<dbReference type="OrthoDB" id="3129883at2759"/>
<dbReference type="AlphaFoldDB" id="A0A6A4I016"/>
<dbReference type="Proteomes" id="UP000799118">
    <property type="component" value="Unassembled WGS sequence"/>
</dbReference>
<proteinExistence type="predicted"/>
<dbReference type="EMBL" id="ML769426">
    <property type="protein sequence ID" value="KAE9403320.1"/>
    <property type="molecule type" value="Genomic_DNA"/>
</dbReference>